<gene>
    <name evidence="2" type="ORF">OS493_016381</name>
</gene>
<comment type="caution">
    <text evidence="2">The sequence shown here is derived from an EMBL/GenBank/DDBJ whole genome shotgun (WGS) entry which is preliminary data.</text>
</comment>
<sequence>MYCAVKWGELFKIKSKDDMDQEILGALRRLFPGVDIPKPLESIYVYWEEGYRHIQRAGTHLSAFKVVDWAKRPFPGRDLFMVGEAYHPLRGWIEGALLSAHNALREGWNK</sequence>
<proteinExistence type="predicted"/>
<feature type="domain" description="Amine oxidase" evidence="1">
    <location>
        <begin position="7"/>
        <end position="103"/>
    </location>
</feature>
<keyword evidence="3" id="KW-1185">Reference proteome</keyword>
<organism evidence="2 3">
    <name type="scientific">Desmophyllum pertusum</name>
    <dbReference type="NCBI Taxonomy" id="174260"/>
    <lineage>
        <taxon>Eukaryota</taxon>
        <taxon>Metazoa</taxon>
        <taxon>Cnidaria</taxon>
        <taxon>Anthozoa</taxon>
        <taxon>Hexacorallia</taxon>
        <taxon>Scleractinia</taxon>
        <taxon>Caryophylliina</taxon>
        <taxon>Caryophylliidae</taxon>
        <taxon>Desmophyllum</taxon>
    </lineage>
</organism>
<protein>
    <recommendedName>
        <fullName evidence="1">Amine oxidase domain-containing protein</fullName>
    </recommendedName>
</protein>
<dbReference type="Proteomes" id="UP001163046">
    <property type="component" value="Unassembled WGS sequence"/>
</dbReference>
<evidence type="ECO:0000259" key="1">
    <source>
        <dbReference type="Pfam" id="PF01593"/>
    </source>
</evidence>
<dbReference type="EMBL" id="MU825881">
    <property type="protein sequence ID" value="KAJ7385307.1"/>
    <property type="molecule type" value="Genomic_DNA"/>
</dbReference>
<dbReference type="Pfam" id="PF01593">
    <property type="entry name" value="Amino_oxidase"/>
    <property type="match status" value="1"/>
</dbReference>
<dbReference type="OrthoDB" id="5962290at2759"/>
<evidence type="ECO:0000313" key="2">
    <source>
        <dbReference type="EMBL" id="KAJ7385307.1"/>
    </source>
</evidence>
<accession>A0A9W9ZPC4</accession>
<dbReference type="InterPro" id="IPR002937">
    <property type="entry name" value="Amino_oxidase"/>
</dbReference>
<dbReference type="GO" id="GO:0016491">
    <property type="term" value="F:oxidoreductase activity"/>
    <property type="evidence" value="ECO:0007669"/>
    <property type="project" value="InterPro"/>
</dbReference>
<dbReference type="AlphaFoldDB" id="A0A9W9ZPC4"/>
<name>A0A9W9ZPC4_9CNID</name>
<reference evidence="2" key="1">
    <citation type="submission" date="2023-01" db="EMBL/GenBank/DDBJ databases">
        <title>Genome assembly of the deep-sea coral Lophelia pertusa.</title>
        <authorList>
            <person name="Herrera S."/>
            <person name="Cordes E."/>
        </authorList>
    </citation>
    <scope>NUCLEOTIDE SEQUENCE</scope>
    <source>
        <strain evidence="2">USNM1676648</strain>
        <tissue evidence="2">Polyp</tissue>
    </source>
</reference>
<evidence type="ECO:0000313" key="3">
    <source>
        <dbReference type="Proteomes" id="UP001163046"/>
    </source>
</evidence>